<dbReference type="InterPro" id="IPR047594">
    <property type="entry name" value="MoaC_bact/euk"/>
</dbReference>
<evidence type="ECO:0000256" key="7">
    <source>
        <dbReference type="HAMAP-Rule" id="MF_01224"/>
    </source>
</evidence>
<comment type="function">
    <text evidence="6 7">Catalyzes the conversion of (8S)-3',8-cyclo-7,8-dihydroguanosine 5'-triphosphate to cyclic pyranopterin monophosphate (cPMP).</text>
</comment>
<sequence length="155" mass="15956">MSQLTHLDETGAAHMVDVGHKQATTREAIATGRITMSAQAATAINQGAIEKGDVLATARIAGIMAAKKTAELIPLCHPLPLTRVAIDLAPDDTGVTVTATAATYGQTGVEMEALTAATVALLTLYDMAKAVDKAMVIGDVRLLSKKGGKSGDWSA</sequence>
<evidence type="ECO:0000256" key="5">
    <source>
        <dbReference type="ARBA" id="ARBA00023239"/>
    </source>
</evidence>
<dbReference type="InterPro" id="IPR036522">
    <property type="entry name" value="MoaC_sf"/>
</dbReference>
<dbReference type="PANTHER" id="PTHR22960">
    <property type="entry name" value="MOLYBDOPTERIN COFACTOR SYNTHESIS PROTEIN A"/>
    <property type="match status" value="1"/>
</dbReference>
<dbReference type="HAMAP" id="MF_01224_B">
    <property type="entry name" value="MoaC_B"/>
    <property type="match status" value="1"/>
</dbReference>
<dbReference type="SUPFAM" id="SSF55040">
    <property type="entry name" value="Molybdenum cofactor biosynthesis protein C, MoaC"/>
    <property type="match status" value="1"/>
</dbReference>
<dbReference type="InterPro" id="IPR023045">
    <property type="entry name" value="MoaC"/>
</dbReference>
<keyword evidence="4 7" id="KW-0501">Molybdenum cofactor biosynthesis</keyword>
<evidence type="ECO:0000256" key="3">
    <source>
        <dbReference type="ARBA" id="ARBA00012575"/>
    </source>
</evidence>
<keyword evidence="10" id="KW-1185">Reference proteome</keyword>
<name>A0A840YJF0_9SPHN</name>
<comment type="subunit">
    <text evidence="7">Homohexamer; trimer of dimers.</text>
</comment>
<dbReference type="PANTHER" id="PTHR22960:SF29">
    <property type="entry name" value="CYCLIC PYRANOPTERIN MONOPHOSPHATE SYNTHASE"/>
    <property type="match status" value="1"/>
</dbReference>
<dbReference type="EC" id="4.6.1.17" evidence="3 7"/>
<dbReference type="NCBIfam" id="NF006870">
    <property type="entry name" value="PRK09364.1"/>
    <property type="match status" value="1"/>
</dbReference>
<comment type="caution">
    <text evidence="9">The sequence shown here is derived from an EMBL/GenBank/DDBJ whole genome shotgun (WGS) entry which is preliminary data.</text>
</comment>
<feature type="binding site" evidence="7">
    <location>
        <begin position="75"/>
        <end position="77"/>
    </location>
    <ligand>
        <name>substrate</name>
    </ligand>
</feature>
<reference evidence="9 10" key="1">
    <citation type="submission" date="2020-08" db="EMBL/GenBank/DDBJ databases">
        <title>Genomic Encyclopedia of Type Strains, Phase IV (KMG-IV): sequencing the most valuable type-strain genomes for metagenomic binning, comparative biology and taxonomic classification.</title>
        <authorList>
            <person name="Goeker M."/>
        </authorList>
    </citation>
    <scope>NUCLEOTIDE SEQUENCE [LARGE SCALE GENOMIC DNA]</scope>
    <source>
        <strain evidence="9 10">DSM 26736</strain>
    </source>
</reference>
<dbReference type="CDD" id="cd01420">
    <property type="entry name" value="MoaC_PE"/>
    <property type="match status" value="1"/>
</dbReference>
<feature type="active site" evidence="7">
    <location>
        <position position="126"/>
    </location>
</feature>
<gene>
    <name evidence="7" type="primary">moaC</name>
    <name evidence="9" type="ORF">FHT02_000192</name>
</gene>
<dbReference type="AlphaFoldDB" id="A0A840YJF0"/>
<evidence type="ECO:0000256" key="2">
    <source>
        <dbReference type="ARBA" id="ARBA00005046"/>
    </source>
</evidence>
<dbReference type="InterPro" id="IPR050105">
    <property type="entry name" value="MoCo_biosynth_MoaA/MoaC"/>
</dbReference>
<dbReference type="Proteomes" id="UP000527143">
    <property type="component" value="Unassembled WGS sequence"/>
</dbReference>
<dbReference type="UniPathway" id="UPA00344"/>
<comment type="similarity">
    <text evidence="7">Belongs to the MoaC family.</text>
</comment>
<dbReference type="RefSeq" id="WP_184083319.1">
    <property type="nucleotide sequence ID" value="NZ_JACIJF010000001.1"/>
</dbReference>
<feature type="domain" description="Molybdopterin cofactor biosynthesis C (MoaC)" evidence="8">
    <location>
        <begin position="15"/>
        <end position="148"/>
    </location>
</feature>
<dbReference type="Gene3D" id="3.30.70.640">
    <property type="entry name" value="Molybdopterin cofactor biosynthesis C (MoaC) domain"/>
    <property type="match status" value="1"/>
</dbReference>
<protein>
    <recommendedName>
        <fullName evidence="3 7">Cyclic pyranopterin monophosphate synthase</fullName>
        <ecNumber evidence="3 7">4.6.1.17</ecNumber>
    </recommendedName>
    <alternativeName>
        <fullName evidence="7">Molybdenum cofactor biosynthesis protein C</fullName>
    </alternativeName>
</protein>
<evidence type="ECO:0000256" key="4">
    <source>
        <dbReference type="ARBA" id="ARBA00023150"/>
    </source>
</evidence>
<accession>A0A840YJF0</accession>
<evidence type="ECO:0000313" key="10">
    <source>
        <dbReference type="Proteomes" id="UP000527143"/>
    </source>
</evidence>
<dbReference type="EMBL" id="JACIJF010000001">
    <property type="protein sequence ID" value="MBB5708986.1"/>
    <property type="molecule type" value="Genomic_DNA"/>
</dbReference>
<dbReference type="NCBIfam" id="TIGR00581">
    <property type="entry name" value="moaC"/>
    <property type="match status" value="1"/>
</dbReference>
<organism evidence="9 10">
    <name type="scientific">Sphingomonas xinjiangensis</name>
    <dbReference type="NCBI Taxonomy" id="643568"/>
    <lineage>
        <taxon>Bacteria</taxon>
        <taxon>Pseudomonadati</taxon>
        <taxon>Pseudomonadota</taxon>
        <taxon>Alphaproteobacteria</taxon>
        <taxon>Sphingomonadales</taxon>
        <taxon>Sphingomonadaceae</taxon>
        <taxon>Sphingomonas</taxon>
    </lineage>
</organism>
<feature type="binding site" evidence="7">
    <location>
        <begin position="111"/>
        <end position="112"/>
    </location>
    <ligand>
        <name>substrate</name>
    </ligand>
</feature>
<evidence type="ECO:0000259" key="8">
    <source>
        <dbReference type="Pfam" id="PF01967"/>
    </source>
</evidence>
<evidence type="ECO:0000313" key="9">
    <source>
        <dbReference type="EMBL" id="MBB5708986.1"/>
    </source>
</evidence>
<dbReference type="Pfam" id="PF01967">
    <property type="entry name" value="MoaC"/>
    <property type="match status" value="1"/>
</dbReference>
<evidence type="ECO:0000256" key="6">
    <source>
        <dbReference type="ARBA" id="ARBA00055087"/>
    </source>
</evidence>
<dbReference type="GO" id="GO:0061799">
    <property type="term" value="F:cyclic pyranopterin monophosphate synthase activity"/>
    <property type="evidence" value="ECO:0007669"/>
    <property type="project" value="UniProtKB-UniRule"/>
</dbReference>
<keyword evidence="5 7" id="KW-0456">Lyase</keyword>
<dbReference type="InterPro" id="IPR002820">
    <property type="entry name" value="Mopterin_CF_biosynth-C_dom"/>
</dbReference>
<comment type="pathway">
    <text evidence="2 7">Cofactor biosynthesis; molybdopterin biosynthesis.</text>
</comment>
<dbReference type="GO" id="GO:0006777">
    <property type="term" value="P:Mo-molybdopterin cofactor biosynthetic process"/>
    <property type="evidence" value="ECO:0007669"/>
    <property type="project" value="UniProtKB-UniRule"/>
</dbReference>
<proteinExistence type="inferred from homology"/>
<comment type="catalytic activity">
    <reaction evidence="1 7">
        <text>(8S)-3',8-cyclo-7,8-dihydroguanosine 5'-triphosphate = cyclic pyranopterin phosphate + diphosphate</text>
        <dbReference type="Rhea" id="RHEA:49580"/>
        <dbReference type="ChEBI" id="CHEBI:33019"/>
        <dbReference type="ChEBI" id="CHEBI:59648"/>
        <dbReference type="ChEBI" id="CHEBI:131766"/>
        <dbReference type="EC" id="4.6.1.17"/>
    </reaction>
</comment>
<evidence type="ECO:0000256" key="1">
    <source>
        <dbReference type="ARBA" id="ARBA00001637"/>
    </source>
</evidence>